<name>A0A7S4V5C1_9DINO</name>
<sequence length="408" mass="43837">MAQAIWLDVGLPGAHCGCSNTQHHAMTSAAAVPTMPAPVQAHGGSAPSSIRDAAVEDEVLHCGYFADVVFKFRNEASSEIEEVYGQRALFALLSPPLRRQLPPPAAGVEGGRCEVWLDGGITARGFREVARYVYRLPPSFNMSALSEVLAAAHAAELRELEAAAFQWGLSALAELSPPSDASSSAPSQQSALFGVSWSGSKLETPVSNDGVDDVLRCLQQFVSHDPRSTEVDAWLKALLRAYGANQILASPAFFWLSPPALDLLLRQEAMCSDPASLWTSLIQWGYARAPPVSSSTPPQACETASPTLFGRGARFAEALAPSLPPKELVAWQRQLLPFLGSIRFSEMAPVEFVRHVESVDPMLPELRQAIYAVRRHGAGAACRLPAVEAALSSEDRQKSPGRVRFAVS</sequence>
<dbReference type="Gene3D" id="3.30.710.10">
    <property type="entry name" value="Potassium Channel Kv1.1, Chain A"/>
    <property type="match status" value="1"/>
</dbReference>
<dbReference type="AlphaFoldDB" id="A0A7S4V5C1"/>
<evidence type="ECO:0000313" key="1">
    <source>
        <dbReference type="EMBL" id="CAE4565282.1"/>
    </source>
</evidence>
<accession>A0A7S4V5C1</accession>
<reference evidence="1" key="1">
    <citation type="submission" date="2021-01" db="EMBL/GenBank/DDBJ databases">
        <authorList>
            <person name="Corre E."/>
            <person name="Pelletier E."/>
            <person name="Niang G."/>
            <person name="Scheremetjew M."/>
            <person name="Finn R."/>
            <person name="Kale V."/>
            <person name="Holt S."/>
            <person name="Cochrane G."/>
            <person name="Meng A."/>
            <person name="Brown T."/>
            <person name="Cohen L."/>
        </authorList>
    </citation>
    <scope>NUCLEOTIDE SEQUENCE</scope>
    <source>
        <strain evidence="1">CCMP3105</strain>
    </source>
</reference>
<evidence type="ECO:0008006" key="2">
    <source>
        <dbReference type="Google" id="ProtNLM"/>
    </source>
</evidence>
<dbReference type="InterPro" id="IPR011333">
    <property type="entry name" value="SKP1/BTB/POZ_sf"/>
</dbReference>
<dbReference type="EMBL" id="HBNR01007450">
    <property type="protein sequence ID" value="CAE4565282.1"/>
    <property type="molecule type" value="Transcribed_RNA"/>
</dbReference>
<gene>
    <name evidence="1" type="ORF">AMON00008_LOCUS4901</name>
</gene>
<organism evidence="1">
    <name type="scientific">Alexandrium monilatum</name>
    <dbReference type="NCBI Taxonomy" id="311494"/>
    <lineage>
        <taxon>Eukaryota</taxon>
        <taxon>Sar</taxon>
        <taxon>Alveolata</taxon>
        <taxon>Dinophyceae</taxon>
        <taxon>Gonyaulacales</taxon>
        <taxon>Pyrocystaceae</taxon>
        <taxon>Alexandrium</taxon>
    </lineage>
</organism>
<protein>
    <recommendedName>
        <fullName evidence="2">BTB domain-containing protein</fullName>
    </recommendedName>
</protein>
<proteinExistence type="predicted"/>